<feature type="transmembrane region" description="Helical" evidence="7">
    <location>
        <begin position="32"/>
        <end position="53"/>
    </location>
</feature>
<evidence type="ECO:0000256" key="3">
    <source>
        <dbReference type="ARBA" id="ARBA00022692"/>
    </source>
</evidence>
<dbReference type="InterPro" id="IPR000620">
    <property type="entry name" value="EamA_dom"/>
</dbReference>
<keyword evidence="5 7" id="KW-0472">Membrane</keyword>
<feature type="transmembrane region" description="Helical" evidence="7">
    <location>
        <begin position="94"/>
        <end position="119"/>
    </location>
</feature>
<accession>A0A1H2JK03</accession>
<gene>
    <name evidence="9" type="ORF">SAMN04488548_1342212</name>
</gene>
<evidence type="ECO:0000256" key="5">
    <source>
        <dbReference type="ARBA" id="ARBA00023136"/>
    </source>
</evidence>
<feature type="domain" description="EamA" evidence="8">
    <location>
        <begin position="30"/>
        <end position="170"/>
    </location>
</feature>
<keyword evidence="3 7" id="KW-0812">Transmembrane</keyword>
<evidence type="ECO:0000256" key="7">
    <source>
        <dbReference type="SAM" id="Phobius"/>
    </source>
</evidence>
<dbReference type="PANTHER" id="PTHR32322">
    <property type="entry name" value="INNER MEMBRANE TRANSPORTER"/>
    <property type="match status" value="1"/>
</dbReference>
<feature type="transmembrane region" description="Helical" evidence="7">
    <location>
        <begin position="307"/>
        <end position="326"/>
    </location>
</feature>
<evidence type="ECO:0000313" key="9">
    <source>
        <dbReference type="EMBL" id="SDU56692.1"/>
    </source>
</evidence>
<evidence type="ECO:0000256" key="6">
    <source>
        <dbReference type="SAM" id="MobiDB-lite"/>
    </source>
</evidence>
<keyword evidence="4 7" id="KW-1133">Transmembrane helix</keyword>
<dbReference type="OrthoDB" id="154915at2"/>
<feature type="region of interest" description="Disordered" evidence="6">
    <location>
        <begin position="1"/>
        <end position="24"/>
    </location>
</feature>
<feature type="transmembrane region" description="Helical" evidence="7">
    <location>
        <begin position="211"/>
        <end position="237"/>
    </location>
</feature>
<dbReference type="InterPro" id="IPR050638">
    <property type="entry name" value="AA-Vitamin_Transporters"/>
</dbReference>
<feature type="compositionally biased region" description="Basic and acidic residues" evidence="6">
    <location>
        <begin position="1"/>
        <end position="16"/>
    </location>
</feature>
<evidence type="ECO:0000313" key="10">
    <source>
        <dbReference type="Proteomes" id="UP000183180"/>
    </source>
</evidence>
<dbReference type="Pfam" id="PF00892">
    <property type="entry name" value="EamA"/>
    <property type="match status" value="2"/>
</dbReference>
<feature type="transmembrane region" description="Helical" evidence="7">
    <location>
        <begin position="249"/>
        <end position="269"/>
    </location>
</feature>
<dbReference type="EMBL" id="FNLM01000034">
    <property type="protein sequence ID" value="SDU56692.1"/>
    <property type="molecule type" value="Genomic_DNA"/>
</dbReference>
<sequence length="329" mass="33782">MPGRGARGDRRGEERVTPTTTTHGVPRPTVGITLALISSACFGISGVLARAMIESGWSAGATVTVRIALGAAVLAIPGLLAFRDRRAPLPARSATGTWWVLLAYGLLAVAGCQLAYFYAVTYLQVGVALLIEYTAPVAVLVWMWLRHAQRPTRLTVLGAALAIGGLALVLDLTGEVSMSTVGVLWALAAMVGAAAYFVISADERTGLPPLALAAGGLLIGAVALAAAGMVGALPMAASTSSVRVGDLSLPWWAPLLMLGVVSAAMAYAFGIAAGRMLGARVMSFVALSEVLFAVLFAWLALDELPAPVQLVGGLLIIAGVVFVRLGEAP</sequence>
<evidence type="ECO:0000256" key="1">
    <source>
        <dbReference type="ARBA" id="ARBA00004141"/>
    </source>
</evidence>
<feature type="transmembrane region" description="Helical" evidence="7">
    <location>
        <begin position="281"/>
        <end position="301"/>
    </location>
</feature>
<reference evidence="9 10" key="1">
    <citation type="submission" date="2016-10" db="EMBL/GenBank/DDBJ databases">
        <authorList>
            <person name="de Groot N.N."/>
        </authorList>
    </citation>
    <scope>NUCLEOTIDE SEQUENCE [LARGE SCALE GENOMIC DNA]</scope>
    <source>
        <strain evidence="9 10">DSM 44215</strain>
    </source>
</reference>
<evidence type="ECO:0000256" key="2">
    <source>
        <dbReference type="ARBA" id="ARBA00007362"/>
    </source>
</evidence>
<feature type="transmembrane region" description="Helical" evidence="7">
    <location>
        <begin position="152"/>
        <end position="170"/>
    </location>
</feature>
<dbReference type="InterPro" id="IPR037185">
    <property type="entry name" value="EmrE-like"/>
</dbReference>
<name>A0A1H2JK03_9ACTN</name>
<evidence type="ECO:0000259" key="8">
    <source>
        <dbReference type="Pfam" id="PF00892"/>
    </source>
</evidence>
<protein>
    <submittedName>
        <fullName evidence="9">Threonine/homoserine efflux transporter RhtA</fullName>
    </submittedName>
</protein>
<evidence type="ECO:0000256" key="4">
    <source>
        <dbReference type="ARBA" id="ARBA00022989"/>
    </source>
</evidence>
<dbReference type="Proteomes" id="UP000183180">
    <property type="component" value="Unassembled WGS sequence"/>
</dbReference>
<dbReference type="AlphaFoldDB" id="A0A1H2JK03"/>
<organism evidence="9 10">
    <name type="scientific">Gordonia westfalica</name>
    <dbReference type="NCBI Taxonomy" id="158898"/>
    <lineage>
        <taxon>Bacteria</taxon>
        <taxon>Bacillati</taxon>
        <taxon>Actinomycetota</taxon>
        <taxon>Actinomycetes</taxon>
        <taxon>Mycobacteriales</taxon>
        <taxon>Gordoniaceae</taxon>
        <taxon>Gordonia</taxon>
    </lineage>
</organism>
<feature type="transmembrane region" description="Helical" evidence="7">
    <location>
        <begin position="59"/>
        <end position="82"/>
    </location>
</feature>
<feature type="domain" description="EamA" evidence="8">
    <location>
        <begin position="181"/>
        <end position="323"/>
    </location>
</feature>
<proteinExistence type="inferred from homology"/>
<feature type="transmembrane region" description="Helical" evidence="7">
    <location>
        <begin position="176"/>
        <end position="199"/>
    </location>
</feature>
<feature type="transmembrane region" description="Helical" evidence="7">
    <location>
        <begin position="125"/>
        <end position="145"/>
    </location>
</feature>
<dbReference type="PANTHER" id="PTHR32322:SF2">
    <property type="entry name" value="EAMA DOMAIN-CONTAINING PROTEIN"/>
    <property type="match status" value="1"/>
</dbReference>
<comment type="subcellular location">
    <subcellularLocation>
        <location evidence="1">Membrane</location>
        <topology evidence="1">Multi-pass membrane protein</topology>
    </subcellularLocation>
</comment>
<dbReference type="STRING" id="158898.SAMN04488548_1342212"/>
<dbReference type="GO" id="GO:0016020">
    <property type="term" value="C:membrane"/>
    <property type="evidence" value="ECO:0007669"/>
    <property type="project" value="UniProtKB-SubCell"/>
</dbReference>
<comment type="similarity">
    <text evidence="2">Belongs to the EamA transporter family.</text>
</comment>
<dbReference type="SUPFAM" id="SSF103481">
    <property type="entry name" value="Multidrug resistance efflux transporter EmrE"/>
    <property type="match status" value="2"/>
</dbReference>